<dbReference type="Pfam" id="PF06985">
    <property type="entry name" value="HET"/>
    <property type="match status" value="1"/>
</dbReference>
<protein>
    <submittedName>
        <fullName evidence="3">Ankyrin repeat and sam domain containing protein 6</fullName>
    </submittedName>
</protein>
<feature type="compositionally biased region" description="Acidic residues" evidence="1">
    <location>
        <begin position="139"/>
        <end position="149"/>
    </location>
</feature>
<proteinExistence type="predicted"/>
<feature type="domain" description="Heterokaryon incompatibility" evidence="2">
    <location>
        <begin position="211"/>
        <end position="354"/>
    </location>
</feature>
<organism evidence="3 4">
    <name type="scientific">Colletotrichum kahawae</name>
    <name type="common">Coffee berry disease fungus</name>
    <dbReference type="NCBI Taxonomy" id="34407"/>
    <lineage>
        <taxon>Eukaryota</taxon>
        <taxon>Fungi</taxon>
        <taxon>Dikarya</taxon>
        <taxon>Ascomycota</taxon>
        <taxon>Pezizomycotina</taxon>
        <taxon>Sordariomycetes</taxon>
        <taxon>Hypocreomycetidae</taxon>
        <taxon>Glomerellales</taxon>
        <taxon>Glomerellaceae</taxon>
        <taxon>Colletotrichum</taxon>
        <taxon>Colletotrichum gloeosporioides species complex</taxon>
    </lineage>
</organism>
<dbReference type="PANTHER" id="PTHR24148:SF64">
    <property type="entry name" value="HETEROKARYON INCOMPATIBILITY DOMAIN-CONTAINING PROTEIN"/>
    <property type="match status" value="1"/>
</dbReference>
<dbReference type="AlphaFoldDB" id="A0AAE0DEI9"/>
<dbReference type="InterPro" id="IPR010730">
    <property type="entry name" value="HET"/>
</dbReference>
<dbReference type="Proteomes" id="UP001281614">
    <property type="component" value="Unassembled WGS sequence"/>
</dbReference>
<evidence type="ECO:0000259" key="2">
    <source>
        <dbReference type="Pfam" id="PF06985"/>
    </source>
</evidence>
<dbReference type="InterPro" id="IPR052895">
    <property type="entry name" value="HetReg/Transcr_Mod"/>
</dbReference>
<evidence type="ECO:0000256" key="1">
    <source>
        <dbReference type="SAM" id="MobiDB-lite"/>
    </source>
</evidence>
<sequence length="354" mass="39983">MADTTIPAYQYTPLPHPESIRILVLHPAEDRDAPIVCNFLDETPIVPTIEGRECRAVNPQGCTGECLFDFSDEEESSYGSGGEFPRDSAEDSEDELADEMQQRAVKSIEPANNNHENNLNDEKDDEISTGGNHQNTDKESEESDDTDDGLCSECGYDKYEEEHGDEENDDDCPCGCHNDQSVSINDNQSAVSLPKRKWHERVFRHPGFPEYEAISYTWGDAFDKIPITLGSDKAQIMVTRNCHAALQNLRLQTSDRLLWIDALCINQDDEEKAHQVRIMGRVYAASYQVLIYLGEETPSSSLVFDELAIAEKAPWVLKPIGKTQGWERDRPMPGKDVIEGMDHLLGRPWFSRVW</sequence>
<dbReference type="PANTHER" id="PTHR24148">
    <property type="entry name" value="ANKYRIN REPEAT DOMAIN-CONTAINING PROTEIN 39 HOMOLOG-RELATED"/>
    <property type="match status" value="1"/>
</dbReference>
<evidence type="ECO:0000313" key="3">
    <source>
        <dbReference type="EMBL" id="KAK2775030.1"/>
    </source>
</evidence>
<gene>
    <name evidence="3" type="ORF">CKAH01_12942</name>
</gene>
<comment type="caution">
    <text evidence="3">The sequence shown here is derived from an EMBL/GenBank/DDBJ whole genome shotgun (WGS) entry which is preliminary data.</text>
</comment>
<name>A0AAE0DEI9_COLKA</name>
<feature type="region of interest" description="Disordered" evidence="1">
    <location>
        <begin position="73"/>
        <end position="149"/>
    </location>
</feature>
<reference evidence="3" key="1">
    <citation type="submission" date="2023-02" db="EMBL/GenBank/DDBJ databases">
        <title>Colletotrichum kahawae CIFC_Que2 genome sequencing and assembly.</title>
        <authorList>
            <person name="Baroncelli R."/>
        </authorList>
    </citation>
    <scope>NUCLEOTIDE SEQUENCE</scope>
    <source>
        <strain evidence="3">CIFC_Que2</strain>
    </source>
</reference>
<dbReference type="EMBL" id="VYYT01000040">
    <property type="protein sequence ID" value="KAK2775030.1"/>
    <property type="molecule type" value="Genomic_DNA"/>
</dbReference>
<accession>A0AAE0DEI9</accession>
<evidence type="ECO:0000313" key="4">
    <source>
        <dbReference type="Proteomes" id="UP001281614"/>
    </source>
</evidence>
<keyword evidence="4" id="KW-1185">Reference proteome</keyword>